<dbReference type="InterPro" id="IPR000515">
    <property type="entry name" value="MetI-like"/>
</dbReference>
<feature type="transmembrane region" description="Helical" evidence="7">
    <location>
        <begin position="99"/>
        <end position="122"/>
    </location>
</feature>
<evidence type="ECO:0000256" key="7">
    <source>
        <dbReference type="RuleBase" id="RU363032"/>
    </source>
</evidence>
<keyword evidence="6 7" id="KW-0472">Membrane</keyword>
<feature type="transmembrane region" description="Helical" evidence="7">
    <location>
        <begin position="170"/>
        <end position="191"/>
    </location>
</feature>
<dbReference type="OrthoDB" id="9805855at2"/>
<dbReference type="Pfam" id="PF00528">
    <property type="entry name" value="BPD_transp_1"/>
    <property type="match status" value="1"/>
</dbReference>
<accession>A0A2V3UDA8</accession>
<evidence type="ECO:0000313" key="9">
    <source>
        <dbReference type="EMBL" id="PXW63202.1"/>
    </source>
</evidence>
<feature type="transmembrane region" description="Helical" evidence="7">
    <location>
        <begin position="236"/>
        <end position="261"/>
    </location>
</feature>
<evidence type="ECO:0000256" key="4">
    <source>
        <dbReference type="ARBA" id="ARBA00022692"/>
    </source>
</evidence>
<keyword evidence="10" id="KW-1185">Reference proteome</keyword>
<dbReference type="SUPFAM" id="SSF161098">
    <property type="entry name" value="MetI-like"/>
    <property type="match status" value="1"/>
</dbReference>
<reference evidence="9 10" key="1">
    <citation type="submission" date="2018-05" db="EMBL/GenBank/DDBJ databases">
        <title>Genomic Encyclopedia of Type Strains, Phase IV (KMG-IV): sequencing the most valuable type-strain genomes for metagenomic binning, comparative biology and taxonomic classification.</title>
        <authorList>
            <person name="Goeker M."/>
        </authorList>
    </citation>
    <scope>NUCLEOTIDE SEQUENCE [LARGE SCALE GENOMIC DNA]</scope>
    <source>
        <strain evidence="9 10">DSM 6462</strain>
    </source>
</reference>
<evidence type="ECO:0000259" key="8">
    <source>
        <dbReference type="PROSITE" id="PS50928"/>
    </source>
</evidence>
<evidence type="ECO:0000256" key="3">
    <source>
        <dbReference type="ARBA" id="ARBA00022475"/>
    </source>
</evidence>
<protein>
    <submittedName>
        <fullName evidence="9">Peptide/nickel transport system permease protein</fullName>
    </submittedName>
</protein>
<keyword evidence="3" id="KW-1003">Cell membrane</keyword>
<dbReference type="PROSITE" id="PS50928">
    <property type="entry name" value="ABC_TM1"/>
    <property type="match status" value="1"/>
</dbReference>
<name>A0A2V3UDA8_9HYPH</name>
<dbReference type="PANTHER" id="PTHR43163">
    <property type="entry name" value="DIPEPTIDE TRANSPORT SYSTEM PERMEASE PROTEIN DPPB-RELATED"/>
    <property type="match status" value="1"/>
</dbReference>
<dbReference type="GO" id="GO:0071916">
    <property type="term" value="F:dipeptide transmembrane transporter activity"/>
    <property type="evidence" value="ECO:0007669"/>
    <property type="project" value="TreeGrafter"/>
</dbReference>
<feature type="transmembrane region" description="Helical" evidence="7">
    <location>
        <begin position="143"/>
        <end position="164"/>
    </location>
</feature>
<sequence>MIALIVRRLLGLVLTLALVSLLVFTVMSVLPGDPAAIMLGTSARPDTLAALRQELGLDQPAVLRYLAWLGGMLTGNLGTSITYGVPVAELIAARLLVTLPLAVLSIAMAMVLALPLGIAAGARRDKPVDYGAMAFAQAAMSLPNFWIGLILILVFSTWLGWLPAGGFPGWQAGVTPAFGALVLPALALALPQAGVLARVARTAVVELSGDDFIRAARAKGLPPRLILWRHIVPNTVVPIITIIGLQFTFLIAGAVLVENVFSLPGLGRLAFQAVAQRDIVVLQSVVLLLAALVIVVNFVVDLCYLLLDPRMRDRR</sequence>
<dbReference type="RefSeq" id="WP_110373364.1">
    <property type="nucleotide sequence ID" value="NZ_JAHBRY010000002.1"/>
</dbReference>
<organism evidence="9 10">
    <name type="scientific">Chelatococcus asaccharovorans</name>
    <dbReference type="NCBI Taxonomy" id="28210"/>
    <lineage>
        <taxon>Bacteria</taxon>
        <taxon>Pseudomonadati</taxon>
        <taxon>Pseudomonadota</taxon>
        <taxon>Alphaproteobacteria</taxon>
        <taxon>Hyphomicrobiales</taxon>
        <taxon>Chelatococcaceae</taxon>
        <taxon>Chelatococcus</taxon>
    </lineage>
</organism>
<dbReference type="Gene3D" id="1.10.3720.10">
    <property type="entry name" value="MetI-like"/>
    <property type="match status" value="1"/>
</dbReference>
<dbReference type="EMBL" id="QJJK01000002">
    <property type="protein sequence ID" value="PXW63202.1"/>
    <property type="molecule type" value="Genomic_DNA"/>
</dbReference>
<dbReference type="Proteomes" id="UP000248021">
    <property type="component" value="Unassembled WGS sequence"/>
</dbReference>
<comment type="similarity">
    <text evidence="7">Belongs to the binding-protein-dependent transport system permease family.</text>
</comment>
<evidence type="ECO:0000256" key="1">
    <source>
        <dbReference type="ARBA" id="ARBA00004651"/>
    </source>
</evidence>
<comment type="subcellular location">
    <subcellularLocation>
        <location evidence="1 7">Cell membrane</location>
        <topology evidence="1 7">Multi-pass membrane protein</topology>
    </subcellularLocation>
</comment>
<dbReference type="InterPro" id="IPR035906">
    <property type="entry name" value="MetI-like_sf"/>
</dbReference>
<evidence type="ECO:0000256" key="6">
    <source>
        <dbReference type="ARBA" id="ARBA00023136"/>
    </source>
</evidence>
<dbReference type="Pfam" id="PF19300">
    <property type="entry name" value="BPD_transp_1_N"/>
    <property type="match status" value="1"/>
</dbReference>
<keyword evidence="5 7" id="KW-1133">Transmembrane helix</keyword>
<dbReference type="CDD" id="cd06261">
    <property type="entry name" value="TM_PBP2"/>
    <property type="match status" value="1"/>
</dbReference>
<dbReference type="AlphaFoldDB" id="A0A2V3UDA8"/>
<evidence type="ECO:0000256" key="5">
    <source>
        <dbReference type="ARBA" id="ARBA00022989"/>
    </source>
</evidence>
<feature type="domain" description="ABC transmembrane type-1" evidence="8">
    <location>
        <begin position="95"/>
        <end position="300"/>
    </location>
</feature>
<dbReference type="GO" id="GO:0005886">
    <property type="term" value="C:plasma membrane"/>
    <property type="evidence" value="ECO:0007669"/>
    <property type="project" value="UniProtKB-SubCell"/>
</dbReference>
<proteinExistence type="inferred from homology"/>
<gene>
    <name evidence="9" type="ORF">C7450_102117</name>
</gene>
<feature type="transmembrane region" description="Helical" evidence="7">
    <location>
        <begin position="281"/>
        <end position="307"/>
    </location>
</feature>
<dbReference type="PANTHER" id="PTHR43163:SF6">
    <property type="entry name" value="DIPEPTIDE TRANSPORT SYSTEM PERMEASE PROTEIN DPPB-RELATED"/>
    <property type="match status" value="1"/>
</dbReference>
<keyword evidence="2 7" id="KW-0813">Transport</keyword>
<dbReference type="InterPro" id="IPR045621">
    <property type="entry name" value="BPD_transp_1_N"/>
</dbReference>
<comment type="caution">
    <text evidence="9">The sequence shown here is derived from an EMBL/GenBank/DDBJ whole genome shotgun (WGS) entry which is preliminary data.</text>
</comment>
<keyword evidence="4 7" id="KW-0812">Transmembrane</keyword>
<evidence type="ECO:0000313" key="10">
    <source>
        <dbReference type="Proteomes" id="UP000248021"/>
    </source>
</evidence>
<evidence type="ECO:0000256" key="2">
    <source>
        <dbReference type="ARBA" id="ARBA00022448"/>
    </source>
</evidence>